<feature type="transmembrane region" description="Helical" evidence="20">
    <location>
        <begin position="245"/>
        <end position="266"/>
    </location>
</feature>
<evidence type="ECO:0000256" key="5">
    <source>
        <dbReference type="ARBA" id="ARBA00044884"/>
    </source>
</evidence>
<dbReference type="GO" id="GO:0016020">
    <property type="term" value="C:membrane"/>
    <property type="evidence" value="ECO:0007669"/>
    <property type="project" value="UniProtKB-SubCell"/>
</dbReference>
<comment type="catalytic activity">
    <reaction evidence="3">
        <text>L-histidyl-glycine(out) = L-histidyl-glycine(in)</text>
        <dbReference type="Rhea" id="RHEA:79395"/>
        <dbReference type="ChEBI" id="CHEBI:229957"/>
    </reaction>
</comment>
<evidence type="ECO:0000256" key="7">
    <source>
        <dbReference type="ARBA" id="ARBA00044893"/>
    </source>
</evidence>
<protein>
    <recommendedName>
        <fullName evidence="15">Lysosomal dipeptide transporter MFSD1</fullName>
    </recommendedName>
    <alternativeName>
        <fullName evidence="16">Major facilitator superfamily domain-containing protein 1</fullName>
    </alternativeName>
</protein>
<dbReference type="OrthoDB" id="5141738at2759"/>
<evidence type="ECO:0000256" key="13">
    <source>
        <dbReference type="ARBA" id="ARBA00044919"/>
    </source>
</evidence>
<evidence type="ECO:0000256" key="16">
    <source>
        <dbReference type="ARBA" id="ARBA00045018"/>
    </source>
</evidence>
<feature type="region of interest" description="Disordered" evidence="19">
    <location>
        <begin position="456"/>
        <end position="491"/>
    </location>
</feature>
<comment type="function">
    <text evidence="17">Lysosomal dipeptide uniporter that selectively exports lysine, arginine or histidine-containing dipeptides with a net positive charge from the lysosome lumen into the cytosol. Could play a role in a specific type of protein O-glycosylation indirectly regulating macrophages migration and tissue invasion. Also essential for liver homeostasis.</text>
</comment>
<keyword evidence="20" id="KW-0812">Transmembrane</keyword>
<keyword evidence="20" id="KW-1133">Transmembrane helix</keyword>
<evidence type="ECO:0000256" key="9">
    <source>
        <dbReference type="ARBA" id="ARBA00044899"/>
    </source>
</evidence>
<evidence type="ECO:0000256" key="11">
    <source>
        <dbReference type="ARBA" id="ARBA00044903"/>
    </source>
</evidence>
<feature type="transmembrane region" description="Helical" evidence="20">
    <location>
        <begin position="312"/>
        <end position="330"/>
    </location>
</feature>
<dbReference type="CDD" id="cd06174">
    <property type="entry name" value="MFS"/>
    <property type="match status" value="1"/>
</dbReference>
<dbReference type="VEuPathDB" id="TrichDB:TRFO_10191"/>
<organism evidence="22 23">
    <name type="scientific">Tritrichomonas foetus</name>
    <dbReference type="NCBI Taxonomy" id="1144522"/>
    <lineage>
        <taxon>Eukaryota</taxon>
        <taxon>Metamonada</taxon>
        <taxon>Parabasalia</taxon>
        <taxon>Tritrichomonadida</taxon>
        <taxon>Tritrichomonadidae</taxon>
        <taxon>Tritrichomonas</taxon>
    </lineage>
</organism>
<dbReference type="InterPro" id="IPR052187">
    <property type="entry name" value="MFSD1"/>
</dbReference>
<comment type="catalytic activity">
    <reaction evidence="5">
        <text>L-alpha-aminoacyl-L-histidine(out) = L-alpha-aminoacyl-L-histidine(in)</text>
        <dbReference type="Rhea" id="RHEA:79375"/>
        <dbReference type="ChEBI" id="CHEBI:229967"/>
    </reaction>
</comment>
<evidence type="ECO:0000256" key="3">
    <source>
        <dbReference type="ARBA" id="ARBA00044878"/>
    </source>
</evidence>
<dbReference type="AlphaFoldDB" id="A0A1J4JA02"/>
<comment type="catalytic activity">
    <reaction evidence="14">
        <text>L-lysyl-glycine(out) = L-lysyl-glycine(in)</text>
        <dbReference type="Rhea" id="RHEA:79407"/>
        <dbReference type="ChEBI" id="CHEBI:191202"/>
    </reaction>
</comment>
<feature type="transmembrane region" description="Helical" evidence="20">
    <location>
        <begin position="336"/>
        <end position="362"/>
    </location>
</feature>
<feature type="transmembrane region" description="Helical" evidence="20">
    <location>
        <begin position="179"/>
        <end position="199"/>
    </location>
</feature>
<evidence type="ECO:0000313" key="22">
    <source>
        <dbReference type="EMBL" id="OHS96018.1"/>
    </source>
</evidence>
<evidence type="ECO:0000313" key="23">
    <source>
        <dbReference type="Proteomes" id="UP000179807"/>
    </source>
</evidence>
<comment type="catalytic activity">
    <reaction evidence="8">
        <text>L-aspartyl-L-lysine(out) = L-aspartyl-L-lysine(in)</text>
        <dbReference type="Rhea" id="RHEA:79411"/>
        <dbReference type="ChEBI" id="CHEBI:229953"/>
    </reaction>
</comment>
<comment type="subcellular location">
    <subcellularLocation>
        <location evidence="1">Membrane</location>
        <topology evidence="1">Multi-pass membrane protein</topology>
    </subcellularLocation>
</comment>
<dbReference type="PANTHER" id="PTHR23512">
    <property type="entry name" value="MAJOR FACILITATOR SUPERFAMILY DOMAIN-CONTAINING PROTEIN 1"/>
    <property type="match status" value="1"/>
</dbReference>
<dbReference type="InterPro" id="IPR020846">
    <property type="entry name" value="MFS_dom"/>
</dbReference>
<feature type="transmembrane region" description="Helical" evidence="20">
    <location>
        <begin position="119"/>
        <end position="140"/>
    </location>
</feature>
<dbReference type="InterPro" id="IPR036259">
    <property type="entry name" value="MFS_trans_sf"/>
</dbReference>
<comment type="catalytic activity">
    <reaction evidence="10">
        <text>L-lysyl-L-lysine(out) = L-lysyl-L-lysine(in)</text>
        <dbReference type="Rhea" id="RHEA:79403"/>
        <dbReference type="ChEBI" id="CHEBI:229956"/>
    </reaction>
</comment>
<comment type="catalytic activity">
    <reaction evidence="6">
        <text>L-lysyl-L-alpha-amino acid(out) = L-lysyl-L-alpha-amino acid(in)</text>
        <dbReference type="Rhea" id="RHEA:79387"/>
        <dbReference type="ChEBI" id="CHEBI:229965"/>
    </reaction>
</comment>
<dbReference type="Gene3D" id="1.20.1250.20">
    <property type="entry name" value="MFS general substrate transporter like domains"/>
    <property type="match status" value="2"/>
</dbReference>
<feature type="domain" description="Major facilitator superfamily (MFS) profile" evidence="21">
    <location>
        <begin position="18"/>
        <end position="439"/>
    </location>
</feature>
<evidence type="ECO:0000256" key="14">
    <source>
        <dbReference type="ARBA" id="ARBA00044924"/>
    </source>
</evidence>
<keyword evidence="20" id="KW-0472">Membrane</keyword>
<dbReference type="InterPro" id="IPR011701">
    <property type="entry name" value="MFS"/>
</dbReference>
<reference evidence="22" key="1">
    <citation type="submission" date="2016-10" db="EMBL/GenBank/DDBJ databases">
        <authorList>
            <person name="Benchimol M."/>
            <person name="Almeida L.G."/>
            <person name="Vasconcelos A.T."/>
            <person name="Perreira-Neves A."/>
            <person name="Rosa I.A."/>
            <person name="Tasca T."/>
            <person name="Bogo M.R."/>
            <person name="de Souza W."/>
        </authorList>
    </citation>
    <scope>NUCLEOTIDE SEQUENCE [LARGE SCALE GENOMIC DNA]</scope>
    <source>
        <strain evidence="22">K</strain>
    </source>
</reference>
<feature type="transmembrane region" description="Helical" evidence="20">
    <location>
        <begin position="374"/>
        <end position="396"/>
    </location>
</feature>
<comment type="catalytic activity">
    <reaction evidence="7">
        <text>L-alpha-aminoacyl-L-lysine(out) = L-alpha-aminoacyl-L-lysine(in)</text>
        <dbReference type="Rhea" id="RHEA:79383"/>
        <dbReference type="ChEBI" id="CHEBI:229966"/>
    </reaction>
</comment>
<dbReference type="EMBL" id="MLAK01001204">
    <property type="protein sequence ID" value="OHS96018.1"/>
    <property type="molecule type" value="Genomic_DNA"/>
</dbReference>
<dbReference type="PANTHER" id="PTHR23512:SF11">
    <property type="entry name" value="MAJOR FACILITATOR SUPERFAMILY PROTEIN"/>
    <property type="match status" value="1"/>
</dbReference>
<sequence length="491" mass="55037">MEPTKENLEIPQNGTKFKIHRMFIMIFSLSLYTMVFFHRNSPAAMTNDLLDYFHVTKSDLSLISSMFLWSSALVQIIVAPFTDIFEPYLLYSFFTSVSIAGCLMCGFAKSFKLFVAGRFFIGIGIGPSYLAISKFTLGWFDTNKYLAILTGITLGVGGVGTFLCSFPLVYLEQRIGWRWIHYIAAIFSGVIITILFFIGRADPTKYGYYPVYGSKVSKVDPNTTILHVLKTAGKNFLEVIKVGQFWINVFINVTLPGLIMSFQSYWAGSWLMDVKGYSTTKMSNVCIAFTVGQIIPPIVAPFISSKIGHKRMVMSMIVVYLLMCIVFAAFNEKLPLGALVFLLFVNTTSMFSMSPSLTTIVINLVDNSVTATGLGIINTFAFVGSALAQMLSAEILKHEPQVVENVYSWQSYNNAIWYPSIAFMVISLIVYSFAIDPTKRPKKADTIVIDGEEHHDDKVIHEHHHTELKSEDDTDKSLSDQTDDEAHINEI</sequence>
<evidence type="ECO:0000256" key="18">
    <source>
        <dbReference type="ARBA" id="ARBA00046376"/>
    </source>
</evidence>
<comment type="catalytic activity">
    <reaction evidence="9">
        <text>L-arginyl-L-alpha-amino acid(out) = L-arginyl-L-alpha-amino acid(in)</text>
        <dbReference type="Rhea" id="RHEA:79371"/>
        <dbReference type="ChEBI" id="CHEBI:84315"/>
    </reaction>
</comment>
<name>A0A1J4JA02_9EUKA</name>
<feature type="transmembrane region" description="Helical" evidence="20">
    <location>
        <begin position="60"/>
        <end position="82"/>
    </location>
</feature>
<evidence type="ECO:0000256" key="10">
    <source>
        <dbReference type="ARBA" id="ARBA00044900"/>
    </source>
</evidence>
<dbReference type="RefSeq" id="XP_068349155.1">
    <property type="nucleotide sequence ID" value="XM_068495291.1"/>
</dbReference>
<evidence type="ECO:0000256" key="20">
    <source>
        <dbReference type="SAM" id="Phobius"/>
    </source>
</evidence>
<dbReference type="PROSITE" id="PS50850">
    <property type="entry name" value="MFS"/>
    <property type="match status" value="1"/>
</dbReference>
<feature type="transmembrane region" description="Helical" evidence="20">
    <location>
        <begin position="88"/>
        <end position="107"/>
    </location>
</feature>
<evidence type="ECO:0000256" key="8">
    <source>
        <dbReference type="ARBA" id="ARBA00044898"/>
    </source>
</evidence>
<dbReference type="Pfam" id="PF07690">
    <property type="entry name" value="MFS_1"/>
    <property type="match status" value="1"/>
</dbReference>
<evidence type="ECO:0000256" key="19">
    <source>
        <dbReference type="SAM" id="MobiDB-lite"/>
    </source>
</evidence>
<evidence type="ECO:0000256" key="17">
    <source>
        <dbReference type="ARBA" id="ARBA00045709"/>
    </source>
</evidence>
<evidence type="ECO:0000256" key="1">
    <source>
        <dbReference type="ARBA" id="ARBA00004141"/>
    </source>
</evidence>
<gene>
    <name evidence="22" type="ORF">TRFO_10191</name>
</gene>
<dbReference type="GO" id="GO:0022857">
    <property type="term" value="F:transmembrane transporter activity"/>
    <property type="evidence" value="ECO:0007669"/>
    <property type="project" value="InterPro"/>
</dbReference>
<comment type="caution">
    <text evidence="22">The sequence shown here is derived from an EMBL/GenBank/DDBJ whole genome shotgun (WGS) entry which is preliminary data.</text>
</comment>
<comment type="catalytic activity">
    <reaction evidence="4">
        <text>L-alpha-aminoacyl-L-arginine(out) = L-alpha-aminoacyl-L-arginine(in)</text>
        <dbReference type="Rhea" id="RHEA:79367"/>
        <dbReference type="ChEBI" id="CHEBI:229968"/>
    </reaction>
</comment>
<accession>A0A1J4JA02</accession>
<comment type="catalytic activity">
    <reaction evidence="11">
        <text>L-arginyl-glycine(out) = L-arginyl-glycine(in)</text>
        <dbReference type="Rhea" id="RHEA:79391"/>
        <dbReference type="ChEBI" id="CHEBI:229955"/>
    </reaction>
</comment>
<evidence type="ECO:0000256" key="4">
    <source>
        <dbReference type="ARBA" id="ARBA00044881"/>
    </source>
</evidence>
<feature type="transmembrane region" description="Helical" evidence="20">
    <location>
        <begin position="146"/>
        <end position="170"/>
    </location>
</feature>
<proteinExistence type="predicted"/>
<comment type="catalytic activity">
    <reaction evidence="12">
        <text>L-histidyl-L-alpha-amino acid(out) = L-histidyl-L-alpha-amino acid(in)</text>
        <dbReference type="Rhea" id="RHEA:79379"/>
        <dbReference type="ChEBI" id="CHEBI:229964"/>
    </reaction>
</comment>
<dbReference type="SUPFAM" id="SSF103473">
    <property type="entry name" value="MFS general substrate transporter"/>
    <property type="match status" value="1"/>
</dbReference>
<evidence type="ECO:0000259" key="21">
    <source>
        <dbReference type="PROSITE" id="PS50850"/>
    </source>
</evidence>
<feature type="transmembrane region" description="Helical" evidence="20">
    <location>
        <begin position="416"/>
        <end position="434"/>
    </location>
</feature>
<comment type="catalytic activity">
    <reaction evidence="2">
        <text>L-lysyl-L-alanine(out) = L-lysyl-L-alanine(in)</text>
        <dbReference type="Rhea" id="RHEA:79399"/>
        <dbReference type="ChEBI" id="CHEBI:229954"/>
    </reaction>
</comment>
<keyword evidence="23" id="KW-1185">Reference proteome</keyword>
<comment type="catalytic activity">
    <reaction evidence="13">
        <text>L-alanyl-L-lysine(out) = L-alanyl-L-lysine(in)</text>
        <dbReference type="Rhea" id="RHEA:79415"/>
        <dbReference type="ChEBI" id="CHEBI:192470"/>
    </reaction>
</comment>
<dbReference type="Proteomes" id="UP000179807">
    <property type="component" value="Unassembled WGS sequence"/>
</dbReference>
<evidence type="ECO:0000256" key="6">
    <source>
        <dbReference type="ARBA" id="ARBA00044891"/>
    </source>
</evidence>
<evidence type="ECO:0000256" key="2">
    <source>
        <dbReference type="ARBA" id="ARBA00044876"/>
    </source>
</evidence>
<evidence type="ECO:0000256" key="15">
    <source>
        <dbReference type="ARBA" id="ARBA00044985"/>
    </source>
</evidence>
<feature type="transmembrane region" description="Helical" evidence="20">
    <location>
        <begin position="20"/>
        <end position="39"/>
    </location>
</feature>
<comment type="subunit">
    <text evidence="18">Homodimer. Interacts with lysosomal protein GLMP (via lumenal domain); the interaction starts while both proteins are still in the endoplasmic reticulum and is required for stabilization of MFSD1 in lysosomes but has no direct effect on its targeting to lysosomes or transporter activity.</text>
</comment>
<dbReference type="GeneID" id="94829995"/>
<evidence type="ECO:0000256" key="12">
    <source>
        <dbReference type="ARBA" id="ARBA00044912"/>
    </source>
</evidence>